<sequence>MLRTHYKPKRLVVADTYRFHRCIQEGNENVSDYSARLRHYASTCDLATWKKLLNEVRTFQDVLKVAIADEVASKETLAFQNNAKPVNESVHAVGRNQIPDKFSNSRNTSNSNNLRPPLPTAQKFSYACYSCGGTEHSRAQCRFRNVVCSRCKRTGHIARVCRRGSMQNNFVEQKLSSDDVFLEEKLFTVFDVNSLYKSEISVPLKIENQECSLQLDTGCALSLAPQTFYEQFCSHIPLKPTAVRLSTYTGEKIQPLGQINLNVTYAGTQHSLPLLVVPQGSGILFERNWLRCIKLDWNNLPGIELPSFTTTATCSKISENKNILDSLLSKYDELFQPQLGCYTGDAVVLNESKGAKFHKARPVPYAIQTRVESALLKMEKDGVIERISSAVSAAPIVTVGKKDGDEV</sequence>
<name>A0A6S7JYM6_PARCT</name>
<dbReference type="EMBL" id="CACRXK020022596">
    <property type="protein sequence ID" value="CAB4036967.1"/>
    <property type="molecule type" value="Genomic_DNA"/>
</dbReference>
<dbReference type="GO" id="GO:0008270">
    <property type="term" value="F:zinc ion binding"/>
    <property type="evidence" value="ECO:0007669"/>
    <property type="project" value="InterPro"/>
</dbReference>
<protein>
    <submittedName>
        <fullName evidence="1">Uncharacterized protein K02A2.6-like</fullName>
    </submittedName>
</protein>
<evidence type="ECO:0000313" key="2">
    <source>
        <dbReference type="Proteomes" id="UP001152795"/>
    </source>
</evidence>
<dbReference type="AlphaFoldDB" id="A0A6S7JYM6"/>
<dbReference type="Proteomes" id="UP001152795">
    <property type="component" value="Unassembled WGS sequence"/>
</dbReference>
<dbReference type="PANTHER" id="PTHR37984:SF13">
    <property type="entry name" value="RIBONUCLEASE H"/>
    <property type="match status" value="1"/>
</dbReference>
<evidence type="ECO:0000313" key="1">
    <source>
        <dbReference type="EMBL" id="CAB4036967.1"/>
    </source>
</evidence>
<dbReference type="Gene3D" id="4.10.60.10">
    <property type="entry name" value="Zinc finger, CCHC-type"/>
    <property type="match status" value="1"/>
</dbReference>
<dbReference type="SUPFAM" id="SSF57756">
    <property type="entry name" value="Retrovirus zinc finger-like domains"/>
    <property type="match status" value="1"/>
</dbReference>
<dbReference type="InterPro" id="IPR001878">
    <property type="entry name" value="Znf_CCHC"/>
</dbReference>
<dbReference type="SUPFAM" id="SSF50630">
    <property type="entry name" value="Acid proteases"/>
    <property type="match status" value="1"/>
</dbReference>
<dbReference type="Gene3D" id="2.40.70.10">
    <property type="entry name" value="Acid Proteases"/>
    <property type="match status" value="1"/>
</dbReference>
<dbReference type="InterPro" id="IPR021109">
    <property type="entry name" value="Peptidase_aspartic_dom_sf"/>
</dbReference>
<organism evidence="1 2">
    <name type="scientific">Paramuricea clavata</name>
    <name type="common">Red gorgonian</name>
    <name type="synonym">Violescent sea-whip</name>
    <dbReference type="NCBI Taxonomy" id="317549"/>
    <lineage>
        <taxon>Eukaryota</taxon>
        <taxon>Metazoa</taxon>
        <taxon>Cnidaria</taxon>
        <taxon>Anthozoa</taxon>
        <taxon>Octocorallia</taxon>
        <taxon>Malacalcyonacea</taxon>
        <taxon>Plexauridae</taxon>
        <taxon>Paramuricea</taxon>
    </lineage>
</organism>
<dbReference type="InterPro" id="IPR036875">
    <property type="entry name" value="Znf_CCHC_sf"/>
</dbReference>
<gene>
    <name evidence="1" type="ORF">PACLA_8A007732</name>
</gene>
<dbReference type="InterPro" id="IPR050951">
    <property type="entry name" value="Retrovirus_Pol_polyprotein"/>
</dbReference>
<dbReference type="GO" id="GO:0003676">
    <property type="term" value="F:nucleic acid binding"/>
    <property type="evidence" value="ECO:0007669"/>
    <property type="project" value="InterPro"/>
</dbReference>
<dbReference type="SMART" id="SM00343">
    <property type="entry name" value="ZnF_C2HC"/>
    <property type="match status" value="2"/>
</dbReference>
<accession>A0A6S7JYM6</accession>
<comment type="caution">
    <text evidence="1">The sequence shown here is derived from an EMBL/GenBank/DDBJ whole genome shotgun (WGS) entry which is preliminary data.</text>
</comment>
<dbReference type="OrthoDB" id="5983777at2759"/>
<dbReference type="PANTHER" id="PTHR37984">
    <property type="entry name" value="PROTEIN CBG26694"/>
    <property type="match status" value="1"/>
</dbReference>
<reference evidence="1" key="1">
    <citation type="submission" date="2020-04" db="EMBL/GenBank/DDBJ databases">
        <authorList>
            <person name="Alioto T."/>
            <person name="Alioto T."/>
            <person name="Gomez Garrido J."/>
        </authorList>
    </citation>
    <scope>NUCLEOTIDE SEQUENCE</scope>
    <source>
        <strain evidence="1">A484AB</strain>
    </source>
</reference>
<keyword evidence="2" id="KW-1185">Reference proteome</keyword>
<proteinExistence type="predicted"/>